<proteinExistence type="predicted"/>
<dbReference type="OrthoDB" id="269227at2759"/>
<dbReference type="HOGENOM" id="CLU_2359745_0_0_1"/>
<evidence type="ECO:0000313" key="1">
    <source>
        <dbReference type="EMBL" id="KEF51892.1"/>
    </source>
</evidence>
<gene>
    <name evidence="1" type="ORF">A1O9_11881</name>
</gene>
<keyword evidence="2" id="KW-1185">Reference proteome</keyword>
<accession>A0A072NWT8</accession>
<sequence>MALRCAQDQRPHHCGCQPGAACLYAWELTLQSADPLVQPDINLNFFADDLDVIARRECLCFTSGVLIKGECFKDLAVSEYPWEMPLQSDVEMKHPV</sequence>
<dbReference type="AlphaFoldDB" id="A0A072NWT8"/>
<name>A0A072NWT8_9EURO</name>
<evidence type="ECO:0000313" key="2">
    <source>
        <dbReference type="Proteomes" id="UP000027920"/>
    </source>
</evidence>
<dbReference type="VEuPathDB" id="FungiDB:A1O9_11881"/>
<protein>
    <submittedName>
        <fullName evidence="1">Uncharacterized protein</fullName>
    </submittedName>
</protein>
<dbReference type="Proteomes" id="UP000027920">
    <property type="component" value="Unassembled WGS sequence"/>
</dbReference>
<organism evidence="1 2">
    <name type="scientific">Exophiala aquamarina CBS 119918</name>
    <dbReference type="NCBI Taxonomy" id="1182545"/>
    <lineage>
        <taxon>Eukaryota</taxon>
        <taxon>Fungi</taxon>
        <taxon>Dikarya</taxon>
        <taxon>Ascomycota</taxon>
        <taxon>Pezizomycotina</taxon>
        <taxon>Eurotiomycetes</taxon>
        <taxon>Chaetothyriomycetidae</taxon>
        <taxon>Chaetothyriales</taxon>
        <taxon>Herpotrichiellaceae</taxon>
        <taxon>Exophiala</taxon>
    </lineage>
</organism>
<dbReference type="STRING" id="1182545.A0A072NWT8"/>
<dbReference type="RefSeq" id="XP_013254482.1">
    <property type="nucleotide sequence ID" value="XM_013399028.1"/>
</dbReference>
<dbReference type="SUPFAM" id="SSF54373">
    <property type="entry name" value="FAD-linked reductases, C-terminal domain"/>
    <property type="match status" value="1"/>
</dbReference>
<reference evidence="1 2" key="1">
    <citation type="submission" date="2013-03" db="EMBL/GenBank/DDBJ databases">
        <title>The Genome Sequence of Exophiala aquamarina CBS 119918.</title>
        <authorList>
            <consortium name="The Broad Institute Genomics Platform"/>
            <person name="Cuomo C."/>
            <person name="de Hoog S."/>
            <person name="Gorbushina A."/>
            <person name="Walker B."/>
            <person name="Young S.K."/>
            <person name="Zeng Q."/>
            <person name="Gargeya S."/>
            <person name="Fitzgerald M."/>
            <person name="Haas B."/>
            <person name="Abouelleil A."/>
            <person name="Allen A.W."/>
            <person name="Alvarado L."/>
            <person name="Arachchi H.M."/>
            <person name="Berlin A.M."/>
            <person name="Chapman S.B."/>
            <person name="Gainer-Dewar J."/>
            <person name="Goldberg J."/>
            <person name="Griggs A."/>
            <person name="Gujja S."/>
            <person name="Hansen M."/>
            <person name="Howarth C."/>
            <person name="Imamovic A."/>
            <person name="Ireland A."/>
            <person name="Larimer J."/>
            <person name="McCowan C."/>
            <person name="Murphy C."/>
            <person name="Pearson M."/>
            <person name="Poon T.W."/>
            <person name="Priest M."/>
            <person name="Roberts A."/>
            <person name="Saif S."/>
            <person name="Shea T."/>
            <person name="Sisk P."/>
            <person name="Sykes S."/>
            <person name="Wortman J."/>
            <person name="Nusbaum C."/>
            <person name="Birren B."/>
        </authorList>
    </citation>
    <scope>NUCLEOTIDE SEQUENCE [LARGE SCALE GENOMIC DNA]</scope>
    <source>
        <strain evidence="1 2">CBS 119918</strain>
    </source>
</reference>
<dbReference type="Gene3D" id="3.30.560.10">
    <property type="entry name" value="Glucose Oxidase, domain 3"/>
    <property type="match status" value="1"/>
</dbReference>
<comment type="caution">
    <text evidence="1">The sequence shown here is derived from an EMBL/GenBank/DDBJ whole genome shotgun (WGS) entry which is preliminary data.</text>
</comment>
<dbReference type="EMBL" id="AMGV01000020">
    <property type="protein sequence ID" value="KEF51892.1"/>
    <property type="molecule type" value="Genomic_DNA"/>
</dbReference>
<dbReference type="GeneID" id="25286777"/>